<comment type="caution">
    <text evidence="1">The sequence shown here is derived from an EMBL/GenBank/DDBJ whole genome shotgun (WGS) entry which is preliminary data.</text>
</comment>
<dbReference type="Proteomes" id="UP000789702">
    <property type="component" value="Unassembled WGS sequence"/>
</dbReference>
<accession>A0ACA9LRK9</accession>
<organism evidence="1 2">
    <name type="scientific">Dentiscutata heterogama</name>
    <dbReference type="NCBI Taxonomy" id="1316150"/>
    <lineage>
        <taxon>Eukaryota</taxon>
        <taxon>Fungi</taxon>
        <taxon>Fungi incertae sedis</taxon>
        <taxon>Mucoromycota</taxon>
        <taxon>Glomeromycotina</taxon>
        <taxon>Glomeromycetes</taxon>
        <taxon>Diversisporales</taxon>
        <taxon>Gigasporaceae</taxon>
        <taxon>Dentiscutata</taxon>
    </lineage>
</organism>
<evidence type="ECO:0000313" key="1">
    <source>
        <dbReference type="EMBL" id="CAG8542180.1"/>
    </source>
</evidence>
<keyword evidence="2" id="KW-1185">Reference proteome</keyword>
<protein>
    <submittedName>
        <fullName evidence="1">27_t:CDS:1</fullName>
    </submittedName>
</protein>
<dbReference type="EMBL" id="CAJVPU010005044">
    <property type="protein sequence ID" value="CAG8542180.1"/>
    <property type="molecule type" value="Genomic_DNA"/>
</dbReference>
<evidence type="ECO:0000313" key="2">
    <source>
        <dbReference type="Proteomes" id="UP000789702"/>
    </source>
</evidence>
<feature type="non-terminal residue" evidence="1">
    <location>
        <position position="1"/>
    </location>
</feature>
<sequence length="111" mass="12844">AHALGRVIQLNYIIPQGGFIFDDYENKFRVDFDSIQPSIANLTKEILMMQGDGDKGRVKEFIDQYGTIGDNVKNILKDIKESDLKVEIWPIYNITWSFEHNNNGKYGNFVR</sequence>
<name>A0ACA9LRK9_9GLOM</name>
<reference evidence="1" key="1">
    <citation type="submission" date="2021-06" db="EMBL/GenBank/DDBJ databases">
        <authorList>
            <person name="Kallberg Y."/>
            <person name="Tangrot J."/>
            <person name="Rosling A."/>
        </authorList>
    </citation>
    <scope>NUCLEOTIDE SEQUENCE</scope>
    <source>
        <strain evidence="1">IL203A</strain>
    </source>
</reference>
<proteinExistence type="predicted"/>
<gene>
    <name evidence="1" type="ORF">DHETER_LOCUS4854</name>
</gene>